<evidence type="ECO:0000313" key="2">
    <source>
        <dbReference type="Proteomes" id="UP000198925"/>
    </source>
</evidence>
<protein>
    <submittedName>
        <fullName evidence="1">Uncharacterized protein</fullName>
    </submittedName>
</protein>
<proteinExistence type="predicted"/>
<dbReference type="Proteomes" id="UP000198925">
    <property type="component" value="Unassembled WGS sequence"/>
</dbReference>
<dbReference type="AlphaFoldDB" id="A0A1G7BV36"/>
<sequence length="67" mass="7411">MLTLRPFHRSAAIAGYYESGFKEMERDRPRSGDPSLHPLMLTLNQVGAARPAVTSKGRTGKPLLVRC</sequence>
<keyword evidence="2" id="KW-1185">Reference proteome</keyword>
<gene>
    <name evidence="1" type="ORF">SAMN04487779_102714</name>
</gene>
<accession>A0A1G7BV36</accession>
<dbReference type="EMBL" id="FMZX01000027">
    <property type="protein sequence ID" value="SDE30226.1"/>
    <property type="molecule type" value="Genomic_DNA"/>
</dbReference>
<reference evidence="1 2" key="1">
    <citation type="submission" date="2016-10" db="EMBL/GenBank/DDBJ databases">
        <authorList>
            <person name="de Groot N.N."/>
        </authorList>
    </citation>
    <scope>NUCLEOTIDE SEQUENCE [LARGE SCALE GENOMIC DNA]</scope>
    <source>
        <strain evidence="1 2">CPCC 100156</strain>
    </source>
</reference>
<name>A0A1G7BV36_9PROT</name>
<evidence type="ECO:0000313" key="1">
    <source>
        <dbReference type="EMBL" id="SDE30226.1"/>
    </source>
</evidence>
<organism evidence="1 2">
    <name type="scientific">Belnapia rosea</name>
    <dbReference type="NCBI Taxonomy" id="938405"/>
    <lineage>
        <taxon>Bacteria</taxon>
        <taxon>Pseudomonadati</taxon>
        <taxon>Pseudomonadota</taxon>
        <taxon>Alphaproteobacteria</taxon>
        <taxon>Acetobacterales</taxon>
        <taxon>Roseomonadaceae</taxon>
        <taxon>Belnapia</taxon>
    </lineage>
</organism>